<dbReference type="PANTHER" id="PTHR43130">
    <property type="entry name" value="ARAC-FAMILY TRANSCRIPTIONAL REGULATOR"/>
    <property type="match status" value="1"/>
</dbReference>
<gene>
    <name evidence="2" type="ORF">D5R93_03880</name>
</gene>
<sequence>MPERTALTTQSSHVTSRVIALYTTDTMADWEYAYLTTQVTTAESIRPGRFRLLLVGDGLEPVTSLGGLPITPSADLSELTTLAEEGRLAALVVPGGETYAQGHERLTAAVQDLLERGVSVAAICGGTFLLARHGVLDTRSHTSNSKGYLEASGYRGSPRHVETPVVTDQGVTTASGIHAVPFTAEVTRVSGVLPTAVADAWERLYLTGDARHYEELAEVTRAWQES</sequence>
<dbReference type="Gene3D" id="3.40.50.880">
    <property type="match status" value="1"/>
</dbReference>
<evidence type="ECO:0000259" key="1">
    <source>
        <dbReference type="Pfam" id="PF01965"/>
    </source>
</evidence>
<evidence type="ECO:0000313" key="3">
    <source>
        <dbReference type="Proteomes" id="UP000273001"/>
    </source>
</evidence>
<dbReference type="PANTHER" id="PTHR43130:SF3">
    <property type="entry name" value="HTH-TYPE TRANSCRIPTIONAL REGULATOR RV1931C"/>
    <property type="match status" value="1"/>
</dbReference>
<organism evidence="2 3">
    <name type="scientific">Actinomyces lilanjuaniae</name>
    <dbReference type="NCBI Taxonomy" id="2321394"/>
    <lineage>
        <taxon>Bacteria</taxon>
        <taxon>Bacillati</taxon>
        <taxon>Actinomycetota</taxon>
        <taxon>Actinomycetes</taxon>
        <taxon>Actinomycetales</taxon>
        <taxon>Actinomycetaceae</taxon>
        <taxon>Actinomyces</taxon>
    </lineage>
</organism>
<name>A0ABN5PMH9_9ACTO</name>
<dbReference type="InterPro" id="IPR029062">
    <property type="entry name" value="Class_I_gatase-like"/>
</dbReference>
<feature type="domain" description="DJ-1/PfpI" evidence="1">
    <location>
        <begin position="19"/>
        <end position="181"/>
    </location>
</feature>
<dbReference type="InterPro" id="IPR002818">
    <property type="entry name" value="DJ-1/PfpI"/>
</dbReference>
<protein>
    <submittedName>
        <fullName evidence="2">Thiamine biosynthesis protein ThiJ</fullName>
    </submittedName>
</protein>
<accession>A0ABN5PMH9</accession>
<keyword evidence="3" id="KW-1185">Reference proteome</keyword>
<dbReference type="RefSeq" id="WP_120203907.1">
    <property type="nucleotide sequence ID" value="NZ_CP032514.1"/>
</dbReference>
<evidence type="ECO:0000313" key="2">
    <source>
        <dbReference type="EMBL" id="AYD89411.1"/>
    </source>
</evidence>
<dbReference type="Pfam" id="PF01965">
    <property type="entry name" value="DJ-1_PfpI"/>
    <property type="match status" value="1"/>
</dbReference>
<proteinExistence type="predicted"/>
<dbReference type="Proteomes" id="UP000273001">
    <property type="component" value="Chromosome"/>
</dbReference>
<dbReference type="SUPFAM" id="SSF52317">
    <property type="entry name" value="Class I glutamine amidotransferase-like"/>
    <property type="match status" value="1"/>
</dbReference>
<dbReference type="InterPro" id="IPR052158">
    <property type="entry name" value="INH-QAR"/>
</dbReference>
<dbReference type="EMBL" id="CP032514">
    <property type="protein sequence ID" value="AYD89411.1"/>
    <property type="molecule type" value="Genomic_DNA"/>
</dbReference>
<reference evidence="2 3" key="1">
    <citation type="submission" date="2018-09" db="EMBL/GenBank/DDBJ databases">
        <authorList>
            <person name="Li J."/>
        </authorList>
    </citation>
    <scope>NUCLEOTIDE SEQUENCE [LARGE SCALE GENOMIC DNA]</scope>
    <source>
        <strain evidence="2 3">2129</strain>
    </source>
</reference>